<dbReference type="SMART" id="SM00364">
    <property type="entry name" value="LRR_BAC"/>
    <property type="match status" value="4"/>
</dbReference>
<feature type="region of interest" description="Disordered" evidence="3">
    <location>
        <begin position="567"/>
        <end position="766"/>
    </location>
</feature>
<evidence type="ECO:0000256" key="2">
    <source>
        <dbReference type="ARBA" id="ARBA00022737"/>
    </source>
</evidence>
<dbReference type="GO" id="GO:0005737">
    <property type="term" value="C:cytoplasm"/>
    <property type="evidence" value="ECO:0007669"/>
    <property type="project" value="TreeGrafter"/>
</dbReference>
<feature type="compositionally biased region" description="Polar residues" evidence="3">
    <location>
        <begin position="440"/>
        <end position="450"/>
    </location>
</feature>
<dbReference type="InterPro" id="IPR001611">
    <property type="entry name" value="Leu-rich_rpt"/>
</dbReference>
<dbReference type="EMBL" id="BMAT01010233">
    <property type="protein sequence ID" value="GFS22923.1"/>
    <property type="molecule type" value="Genomic_DNA"/>
</dbReference>
<dbReference type="InterPro" id="IPR003591">
    <property type="entry name" value="Leu-rich_rpt_typical-subtyp"/>
</dbReference>
<accession>A0AAV4JJI5</accession>
<feature type="compositionally biased region" description="Polar residues" evidence="3">
    <location>
        <begin position="329"/>
        <end position="340"/>
    </location>
</feature>
<feature type="compositionally biased region" description="Low complexity" evidence="3">
    <location>
        <begin position="349"/>
        <end position="363"/>
    </location>
</feature>
<feature type="compositionally biased region" description="Basic and acidic residues" evidence="3">
    <location>
        <begin position="401"/>
        <end position="411"/>
    </location>
</feature>
<feature type="compositionally biased region" description="Basic and acidic residues" evidence="3">
    <location>
        <begin position="517"/>
        <end position="534"/>
    </location>
</feature>
<reference evidence="4 5" key="1">
    <citation type="journal article" date="2021" name="Elife">
        <title>Chloroplast acquisition without the gene transfer in kleptoplastic sea slugs, Plakobranchus ocellatus.</title>
        <authorList>
            <person name="Maeda T."/>
            <person name="Takahashi S."/>
            <person name="Yoshida T."/>
            <person name="Shimamura S."/>
            <person name="Takaki Y."/>
            <person name="Nagai Y."/>
            <person name="Toyoda A."/>
            <person name="Suzuki Y."/>
            <person name="Arimoto A."/>
            <person name="Ishii H."/>
            <person name="Satoh N."/>
            <person name="Nishiyama T."/>
            <person name="Hasebe M."/>
            <person name="Maruyama T."/>
            <person name="Minagawa J."/>
            <person name="Obokata J."/>
            <person name="Shigenobu S."/>
        </authorList>
    </citation>
    <scope>NUCLEOTIDE SEQUENCE [LARGE SCALE GENOMIC DNA]</scope>
</reference>
<evidence type="ECO:0000256" key="1">
    <source>
        <dbReference type="ARBA" id="ARBA00022614"/>
    </source>
</evidence>
<dbReference type="AlphaFoldDB" id="A0AAV4JJI5"/>
<dbReference type="PANTHER" id="PTHR48051">
    <property type="match status" value="1"/>
</dbReference>
<feature type="compositionally biased region" description="Low complexity" evidence="3">
    <location>
        <begin position="709"/>
        <end position="739"/>
    </location>
</feature>
<comment type="caution">
    <text evidence="4">The sequence shown here is derived from an EMBL/GenBank/DDBJ whole genome shotgun (WGS) entry which is preliminary data.</text>
</comment>
<dbReference type="InterPro" id="IPR032675">
    <property type="entry name" value="LRR_dom_sf"/>
</dbReference>
<dbReference type="PANTHER" id="PTHR48051:SF21">
    <property type="entry name" value="CALPONIN-HOMOLOGY (CH) DOMAIN-CONTAINING PROTEIN"/>
    <property type="match status" value="1"/>
</dbReference>
<feature type="compositionally biased region" description="Basic and acidic residues" evidence="3">
    <location>
        <begin position="310"/>
        <end position="325"/>
    </location>
</feature>
<dbReference type="SUPFAM" id="SSF52058">
    <property type="entry name" value="L domain-like"/>
    <property type="match status" value="1"/>
</dbReference>
<feature type="region of interest" description="Disordered" evidence="3">
    <location>
        <begin position="287"/>
        <end position="553"/>
    </location>
</feature>
<dbReference type="SMART" id="SM00369">
    <property type="entry name" value="LRR_TYP"/>
    <property type="match status" value="6"/>
</dbReference>
<feature type="compositionally biased region" description="Basic residues" evidence="3">
    <location>
        <begin position="364"/>
        <end position="374"/>
    </location>
</feature>
<name>A0AAV4JJI5_9GAST</name>
<feature type="compositionally biased region" description="Polar residues" evidence="3">
    <location>
        <begin position="297"/>
        <end position="308"/>
    </location>
</feature>
<keyword evidence="5" id="KW-1185">Reference proteome</keyword>
<sequence length="766" mass="88046">MAASYGSGLQSPPHIGRPVDRVFEEAQFTGEIFLNGRKLRDYPKICSKYDLSDTTHVDVSRNRLTDIPVEFCDYLHVERINCYHNVIRSIPDAISQLQTLTHINLSRNQLTVLTPALCMLGALEVLSASNNKLVSLPEEIGRLESLMDLDVSCNEISHLPLQIGDLSSLRCLNLRRNFLVELPIEISRLQLCRLDFSSNRIEKIPTVFRKMETLEQFILDHNPLSSPPAYICTKGRQHIMKFLHIEAIKEDRKRGIMINSDSDMKRFVRKSLPPQQSSDEMRNMLGAPESKWKRHTVLSNDSGYNSTGDLPERNGWHSGEPHLAAEDPNNINNSRMSTSHPYYRNPPANQNSQQNMQSNLYQQHPHKSSPHKHGSSVNIQPSSSECGPGLHQRLGPTSQHAFDRHNSDPVRNEQPSPRLPQEMHPPLFNYQQQQQQQQQANQRKATSIPVSVTPRHRDRAPSPSHSIQSAHSSHSSDIPTPTINSPRSPSGGFFQPVPSQAVPLHSRQNSNTSVSSDELKRQKAEYDRKKRQAEQIRVQQEEEEEREKEARRKAALKLQEEQRLLMERQEEQKRQEERLRRQQEEERERALEEERKRREEEEAAAVRKREEELQRLQEAVRIQAEEENNKVIMRNAPKPTESKGPAEKNKLSNNSHNIHTHRLQQNNQQQSYLQQQQARPQQAPPPPPPSRLPQPPSSLPLHGSSLAYPTRSPGGSVTSPSPSPSSRLSHWQPQQQQQNNRHHSQQHHHHHHQQKHDDYILSENDY</sequence>
<feature type="compositionally biased region" description="Basic and acidic residues" evidence="3">
    <location>
        <begin position="640"/>
        <end position="650"/>
    </location>
</feature>
<dbReference type="Gene3D" id="3.80.10.10">
    <property type="entry name" value="Ribonuclease Inhibitor"/>
    <property type="match status" value="1"/>
</dbReference>
<feature type="compositionally biased region" description="Polar residues" evidence="3">
    <location>
        <begin position="506"/>
        <end position="516"/>
    </location>
</feature>
<protein>
    <submittedName>
        <fullName evidence="4">Leucine-rich repeat and calponin domain-containing protein</fullName>
    </submittedName>
</protein>
<dbReference type="PROSITE" id="PS51450">
    <property type="entry name" value="LRR"/>
    <property type="match status" value="1"/>
</dbReference>
<feature type="non-terminal residue" evidence="4">
    <location>
        <position position="766"/>
    </location>
</feature>
<proteinExistence type="predicted"/>
<feature type="compositionally biased region" description="Basic residues" evidence="3">
    <location>
        <begin position="740"/>
        <end position="754"/>
    </location>
</feature>
<dbReference type="Proteomes" id="UP000762676">
    <property type="component" value="Unassembled WGS sequence"/>
</dbReference>
<feature type="compositionally biased region" description="Low complexity" evidence="3">
    <location>
        <begin position="663"/>
        <end position="681"/>
    </location>
</feature>
<evidence type="ECO:0000313" key="5">
    <source>
        <dbReference type="Proteomes" id="UP000762676"/>
    </source>
</evidence>
<keyword evidence="1" id="KW-0433">Leucine-rich repeat</keyword>
<dbReference type="PROSITE" id="PS50096">
    <property type="entry name" value="IQ"/>
    <property type="match status" value="1"/>
</dbReference>
<gene>
    <name evidence="4" type="ORF">ElyMa_005121100</name>
</gene>
<dbReference type="Pfam" id="PF13855">
    <property type="entry name" value="LRR_8"/>
    <property type="match status" value="1"/>
</dbReference>
<organism evidence="4 5">
    <name type="scientific">Elysia marginata</name>
    <dbReference type="NCBI Taxonomy" id="1093978"/>
    <lineage>
        <taxon>Eukaryota</taxon>
        <taxon>Metazoa</taxon>
        <taxon>Spiralia</taxon>
        <taxon>Lophotrochozoa</taxon>
        <taxon>Mollusca</taxon>
        <taxon>Gastropoda</taxon>
        <taxon>Heterobranchia</taxon>
        <taxon>Euthyneura</taxon>
        <taxon>Panpulmonata</taxon>
        <taxon>Sacoglossa</taxon>
        <taxon>Placobranchoidea</taxon>
        <taxon>Plakobranchidae</taxon>
        <taxon>Elysia</taxon>
    </lineage>
</organism>
<feature type="compositionally biased region" description="Low complexity" evidence="3">
    <location>
        <begin position="462"/>
        <end position="476"/>
    </location>
</feature>
<evidence type="ECO:0000313" key="4">
    <source>
        <dbReference type="EMBL" id="GFS22923.1"/>
    </source>
</evidence>
<dbReference type="InterPro" id="IPR050216">
    <property type="entry name" value="LRR_domain-containing"/>
</dbReference>
<keyword evidence="2" id="KW-0677">Repeat</keyword>
<evidence type="ECO:0000256" key="3">
    <source>
        <dbReference type="SAM" id="MobiDB-lite"/>
    </source>
</evidence>
<feature type="compositionally biased region" description="Pro residues" evidence="3">
    <location>
        <begin position="682"/>
        <end position="698"/>
    </location>
</feature>
<feature type="compositionally biased region" description="Polar residues" evidence="3">
    <location>
        <begin position="477"/>
        <end position="488"/>
    </location>
</feature>
<feature type="compositionally biased region" description="Basic and acidic residues" evidence="3">
    <location>
        <begin position="567"/>
        <end position="615"/>
    </location>
</feature>